<name>A0A9W9C6X7_9PLEO</name>
<keyword evidence="1" id="KW-0175">Coiled coil</keyword>
<evidence type="ECO:0000256" key="1">
    <source>
        <dbReference type="SAM" id="Coils"/>
    </source>
</evidence>
<dbReference type="Proteomes" id="UP001140513">
    <property type="component" value="Unassembled WGS sequence"/>
</dbReference>
<gene>
    <name evidence="3" type="ORF">N0V89_011224</name>
</gene>
<feature type="compositionally biased region" description="Gly residues" evidence="2">
    <location>
        <begin position="536"/>
        <end position="550"/>
    </location>
</feature>
<evidence type="ECO:0000313" key="4">
    <source>
        <dbReference type="Proteomes" id="UP001140513"/>
    </source>
</evidence>
<sequence length="777" mass="83315">MEPIDRLLILLRIVYYLLQVSVFAKVSNDHKDTSVIFPCICIVISASFGNHLPAFFMGVFLSIFLIVRYHLFTPRTPDSSDPPAKGSGPESGPAGEDPGSNIVGFPNGFSVPDDSDDEDDFVDPLITSLTWERDEETLNTRIDTLTAMNEDLTADNEALAKQVYEWKEAYYSLEINSKAEYNIVKGQNVELNRRINIYEAGRPLQFQTNRLNKANAVIMEKEQEIDRLTNQVKRLEDAAQFRHKCYEENSKLKAELDEKNILRASAHQATEEKASALNTVVTLLHSMVEKGGLSLDPAVFIMYELLRSGINPQHLQVDLDKYIWYLRYVRLGYSQRGTIHGGFRATIAMFFGGEYRGNVFTKEMNGAEVVLPLTPTSRLDLEQVGYEPEFPPATPINGATLPGPSVPPFPSNPRQPPSNTGLQPPSNPRQPPSNPSQPPPNAVGPVLQGPPQNTQPFPDPATDGLARELGGMTIKSTDKVQPPLQDATNNFFGKRNGGSQTTEGISIKGAAAAAAKPNPFQRAAEAMKAKAAAGPSGVGSPGFGSSGFGSSGSVSSGFGSPGWGSSATGSSGFGSSTPGSSVLGSSGSNSQPATAPSANLPDDPLKAALDLVAAKKADPNDVAKMLKIPLSMADRYIIGRVRTRLEDVSTAYQKLIHLVPSPQTKANPGAPTTSGVKLGPTWSVPTTLPTAAPSSVPFPGLKPQPKSGGDAQMDMFPDSSLNGGAKDFKPGQSFVMGGALPTAAQSSSAPAQSKKQTYRSRNDYRSRDDDDDDLYGL</sequence>
<dbReference type="GeneID" id="80914754"/>
<keyword evidence="4" id="KW-1185">Reference proteome</keyword>
<accession>A0A9W9C6X7</accession>
<feature type="compositionally biased region" description="Pro residues" evidence="2">
    <location>
        <begin position="425"/>
        <end position="442"/>
    </location>
</feature>
<evidence type="ECO:0000313" key="3">
    <source>
        <dbReference type="EMBL" id="KAJ4347284.1"/>
    </source>
</evidence>
<feature type="compositionally biased region" description="Low complexity" evidence="2">
    <location>
        <begin position="741"/>
        <end position="755"/>
    </location>
</feature>
<feature type="region of interest" description="Disordered" evidence="2">
    <location>
        <begin position="387"/>
        <end position="603"/>
    </location>
</feature>
<feature type="compositionally biased region" description="Low complexity" evidence="2">
    <location>
        <begin position="523"/>
        <end position="535"/>
    </location>
</feature>
<dbReference type="OrthoDB" id="10561794at2759"/>
<feature type="compositionally biased region" description="Polar residues" evidence="2">
    <location>
        <begin position="486"/>
        <end position="504"/>
    </location>
</feature>
<feature type="region of interest" description="Disordered" evidence="2">
    <location>
        <begin position="687"/>
        <end position="777"/>
    </location>
</feature>
<organism evidence="3 4">
    <name type="scientific">Didymosphaeria variabile</name>
    <dbReference type="NCBI Taxonomy" id="1932322"/>
    <lineage>
        <taxon>Eukaryota</taxon>
        <taxon>Fungi</taxon>
        <taxon>Dikarya</taxon>
        <taxon>Ascomycota</taxon>
        <taxon>Pezizomycotina</taxon>
        <taxon>Dothideomycetes</taxon>
        <taxon>Pleosporomycetidae</taxon>
        <taxon>Pleosporales</taxon>
        <taxon>Massarineae</taxon>
        <taxon>Didymosphaeriaceae</taxon>
        <taxon>Didymosphaeria</taxon>
    </lineage>
</organism>
<feature type="coiled-coil region" evidence="1">
    <location>
        <begin position="204"/>
        <end position="238"/>
    </location>
</feature>
<evidence type="ECO:0000256" key="2">
    <source>
        <dbReference type="SAM" id="MobiDB-lite"/>
    </source>
</evidence>
<dbReference type="EMBL" id="JAPEUX010000008">
    <property type="protein sequence ID" value="KAJ4347284.1"/>
    <property type="molecule type" value="Genomic_DNA"/>
</dbReference>
<feature type="compositionally biased region" description="Pro residues" evidence="2">
    <location>
        <begin position="404"/>
        <end position="416"/>
    </location>
</feature>
<protein>
    <submittedName>
        <fullName evidence="3">Uncharacterized protein</fullName>
    </submittedName>
</protein>
<feature type="region of interest" description="Disordered" evidence="2">
    <location>
        <begin position="76"/>
        <end position="99"/>
    </location>
</feature>
<comment type="caution">
    <text evidence="3">The sequence shown here is derived from an EMBL/GenBank/DDBJ whole genome shotgun (WGS) entry which is preliminary data.</text>
</comment>
<proteinExistence type="predicted"/>
<dbReference type="AlphaFoldDB" id="A0A9W9C6X7"/>
<feature type="compositionally biased region" description="Low complexity" evidence="2">
    <location>
        <begin position="551"/>
        <end position="590"/>
    </location>
</feature>
<dbReference type="RefSeq" id="XP_056067084.1">
    <property type="nucleotide sequence ID" value="XM_056219957.1"/>
</dbReference>
<reference evidence="3" key="1">
    <citation type="submission" date="2022-10" db="EMBL/GenBank/DDBJ databases">
        <title>Tapping the CABI collections for fungal endophytes: first genome assemblies for Collariella, Neodidymelliopsis, Ascochyta clinopodiicola, Didymella pomorum, Didymosphaeria variabile, Neocosmospora piperis and Neocucurbitaria cava.</title>
        <authorList>
            <person name="Hill R."/>
        </authorList>
    </citation>
    <scope>NUCLEOTIDE SEQUENCE</scope>
    <source>
        <strain evidence="3">IMI 356815</strain>
    </source>
</reference>